<proteinExistence type="inferred from homology"/>
<gene>
    <name evidence="10" type="ORF">KCX82_10465</name>
</gene>
<feature type="transmembrane region" description="Helical" evidence="7">
    <location>
        <begin position="748"/>
        <end position="770"/>
    </location>
</feature>
<comment type="similarity">
    <text evidence="6">Belongs to the ABC-4 integral membrane protein family.</text>
</comment>
<feature type="transmembrane region" description="Helical" evidence="7">
    <location>
        <begin position="265"/>
        <end position="288"/>
    </location>
</feature>
<feature type="transmembrane region" description="Helical" evidence="7">
    <location>
        <begin position="21"/>
        <end position="39"/>
    </location>
</feature>
<feature type="domain" description="ABC3 transporter permease C-terminal" evidence="8">
    <location>
        <begin position="272"/>
        <end position="391"/>
    </location>
</feature>
<feature type="transmembrane region" description="Helical" evidence="7">
    <location>
        <begin position="360"/>
        <end position="387"/>
    </location>
</feature>
<evidence type="ECO:0000313" key="11">
    <source>
        <dbReference type="Proteomes" id="UP000675664"/>
    </source>
</evidence>
<dbReference type="InterPro" id="IPR025857">
    <property type="entry name" value="MacB_PCD"/>
</dbReference>
<keyword evidence="4 7" id="KW-1133">Transmembrane helix</keyword>
<dbReference type="InterPro" id="IPR003838">
    <property type="entry name" value="ABC3_permease_C"/>
</dbReference>
<evidence type="ECO:0000256" key="3">
    <source>
        <dbReference type="ARBA" id="ARBA00022692"/>
    </source>
</evidence>
<dbReference type="PANTHER" id="PTHR30572:SF4">
    <property type="entry name" value="ABC TRANSPORTER PERMEASE YTRF"/>
    <property type="match status" value="1"/>
</dbReference>
<dbReference type="Pfam" id="PF02687">
    <property type="entry name" value="FtsX"/>
    <property type="match status" value="2"/>
</dbReference>
<dbReference type="RefSeq" id="WP_227018427.1">
    <property type="nucleotide sequence ID" value="NZ_JAGSND010000006.1"/>
</dbReference>
<reference evidence="10" key="1">
    <citation type="submission" date="2021-04" db="EMBL/GenBank/DDBJ databases">
        <title>Sinoanaerobacter chloroacetimidivorans sp. nov., an obligate anaerobic bacterium isolated from anaerobic sludge.</title>
        <authorList>
            <person name="Bao Y."/>
        </authorList>
    </citation>
    <scope>NUCLEOTIDE SEQUENCE</scope>
    <source>
        <strain evidence="10">BAD-6</strain>
    </source>
</reference>
<keyword evidence="3 7" id="KW-0812">Transmembrane</keyword>
<sequence>MVKLNKIDTMLLRMVKNSKSQFLAVLIIIIVGICIYTAMSMTAINMQNTVSTYYEENNFADLFIETAAIPNQAADRLERIPGVKKVTGRVSEDVPFISENLNERVNLRIVTVKGEEDELCKSTLLKGRPINENGKEALLVHKFAEARGIKIGDIIKVQIHGLQYDLEVVGIVDNPEYIYLMENAQTMLPDQANFGVCYVSEKFGQQAMELTGSYNEILISYESGADEDQIIEDVEDELDIYGIKQTVKQEEQLSNNMIQEELKQLGSMAGSLPILFLMVAGLILIMMLSRMVKKDRIKIGVLKAIGYSSRQVLMHYVKYALCAGILGGFFGSILGMGLAGAMTQNYLQYFNIPLLRIEFYYSYVLMAMVLSSVICAVSGMIGARGVLKITPADAMRADAPKSGKRILLEKLPFIWKRLSFSNKMVGRNIFRNKKRTLFVLTGVILTYGMMLFTTSMPAVIDQMMNKHFLEFQKMDYNISFQTPVYKSVIRDLNHIIDIDYMEGKIEYPFELANGNKKQSVSIIGLSKNTQFYSFIDTDEKPVTIPERGILLSQNLANILRVEKGDMVQVKSYLPNQDDVYLQVKGVIKQALGMNAYMEINNMGEQLLDKNIVTGVYVNSSDKNVNEKLIPASNIATVLSTAEMRAVYDEYMTLMVVYVGFMVVFSGILGFCIVYNATIVSLGEREMEFSSLRVLGFSKSEIFRMILKENNMIMIVGILLGIPIGNLMLKYSSAAFTTNLYSIDMSPTLSAGIFACIFTIGFILLAQLATYRKINRLDFLQALKNRES</sequence>
<protein>
    <submittedName>
        <fullName evidence="10">FtsX-like permease family protein</fullName>
    </submittedName>
</protein>
<dbReference type="EMBL" id="JAGSND010000006">
    <property type="protein sequence ID" value="MBR0598298.1"/>
    <property type="molecule type" value="Genomic_DNA"/>
</dbReference>
<evidence type="ECO:0000256" key="5">
    <source>
        <dbReference type="ARBA" id="ARBA00023136"/>
    </source>
</evidence>
<dbReference type="GO" id="GO:0022857">
    <property type="term" value="F:transmembrane transporter activity"/>
    <property type="evidence" value="ECO:0007669"/>
    <property type="project" value="TreeGrafter"/>
</dbReference>
<evidence type="ECO:0000256" key="2">
    <source>
        <dbReference type="ARBA" id="ARBA00022475"/>
    </source>
</evidence>
<feature type="transmembrane region" description="Helical" evidence="7">
    <location>
        <begin position="319"/>
        <end position="340"/>
    </location>
</feature>
<dbReference type="PANTHER" id="PTHR30572">
    <property type="entry name" value="MEMBRANE COMPONENT OF TRANSPORTER-RELATED"/>
    <property type="match status" value="1"/>
</dbReference>
<dbReference type="Proteomes" id="UP000675664">
    <property type="component" value="Unassembled WGS sequence"/>
</dbReference>
<evidence type="ECO:0000256" key="4">
    <source>
        <dbReference type="ARBA" id="ARBA00022989"/>
    </source>
</evidence>
<dbReference type="AlphaFoldDB" id="A0A8J8B140"/>
<evidence type="ECO:0000256" key="6">
    <source>
        <dbReference type="ARBA" id="ARBA00038076"/>
    </source>
</evidence>
<evidence type="ECO:0000256" key="7">
    <source>
        <dbReference type="SAM" id="Phobius"/>
    </source>
</evidence>
<feature type="transmembrane region" description="Helical" evidence="7">
    <location>
        <begin position="437"/>
        <end position="460"/>
    </location>
</feature>
<dbReference type="GO" id="GO:0005886">
    <property type="term" value="C:plasma membrane"/>
    <property type="evidence" value="ECO:0007669"/>
    <property type="project" value="UniProtKB-SubCell"/>
</dbReference>
<name>A0A8J8B140_9FIRM</name>
<feature type="transmembrane region" description="Helical" evidence="7">
    <location>
        <begin position="650"/>
        <end position="676"/>
    </location>
</feature>
<evidence type="ECO:0000313" key="10">
    <source>
        <dbReference type="EMBL" id="MBR0598298.1"/>
    </source>
</evidence>
<keyword evidence="2" id="KW-1003">Cell membrane</keyword>
<reference evidence="10" key="2">
    <citation type="submission" date="2021-04" db="EMBL/GenBank/DDBJ databases">
        <authorList>
            <person name="Liu J."/>
        </authorList>
    </citation>
    <scope>NUCLEOTIDE SEQUENCE</scope>
    <source>
        <strain evidence="10">BAD-6</strain>
    </source>
</reference>
<keyword evidence="5 7" id="KW-0472">Membrane</keyword>
<feature type="domain" description="ABC3 transporter permease C-terminal" evidence="8">
    <location>
        <begin position="660"/>
        <end position="775"/>
    </location>
</feature>
<evidence type="ECO:0000259" key="9">
    <source>
        <dbReference type="Pfam" id="PF12704"/>
    </source>
</evidence>
<organism evidence="10 11">
    <name type="scientific">Sinanaerobacter chloroacetimidivorans</name>
    <dbReference type="NCBI Taxonomy" id="2818044"/>
    <lineage>
        <taxon>Bacteria</taxon>
        <taxon>Bacillati</taxon>
        <taxon>Bacillota</taxon>
        <taxon>Clostridia</taxon>
        <taxon>Peptostreptococcales</taxon>
        <taxon>Anaerovoracaceae</taxon>
        <taxon>Sinanaerobacter</taxon>
    </lineage>
</organism>
<dbReference type="InterPro" id="IPR050250">
    <property type="entry name" value="Macrolide_Exporter_MacB"/>
</dbReference>
<evidence type="ECO:0000259" key="8">
    <source>
        <dbReference type="Pfam" id="PF02687"/>
    </source>
</evidence>
<keyword evidence="11" id="KW-1185">Reference proteome</keyword>
<evidence type="ECO:0000256" key="1">
    <source>
        <dbReference type="ARBA" id="ARBA00004651"/>
    </source>
</evidence>
<feature type="transmembrane region" description="Helical" evidence="7">
    <location>
        <begin position="711"/>
        <end position="728"/>
    </location>
</feature>
<comment type="caution">
    <text evidence="10">The sequence shown here is derived from an EMBL/GenBank/DDBJ whole genome shotgun (WGS) entry which is preliminary data.</text>
</comment>
<accession>A0A8J8B140</accession>
<dbReference type="Pfam" id="PF12704">
    <property type="entry name" value="MacB_PCD"/>
    <property type="match status" value="1"/>
</dbReference>
<feature type="domain" description="MacB-like periplasmic core" evidence="9">
    <location>
        <begin position="25"/>
        <end position="236"/>
    </location>
</feature>
<comment type="subcellular location">
    <subcellularLocation>
        <location evidence="1">Cell membrane</location>
        <topology evidence="1">Multi-pass membrane protein</topology>
    </subcellularLocation>
</comment>